<name>A0A329SID8_9STRA</name>
<organism evidence="3 4">
    <name type="scientific">Phytophthora cactorum</name>
    <dbReference type="NCBI Taxonomy" id="29920"/>
    <lineage>
        <taxon>Eukaryota</taxon>
        <taxon>Sar</taxon>
        <taxon>Stramenopiles</taxon>
        <taxon>Oomycota</taxon>
        <taxon>Peronosporomycetes</taxon>
        <taxon>Peronosporales</taxon>
        <taxon>Peronosporaceae</taxon>
        <taxon>Phytophthora</taxon>
    </lineage>
</organism>
<feature type="region of interest" description="Disordered" evidence="1">
    <location>
        <begin position="20"/>
        <end position="168"/>
    </location>
</feature>
<gene>
    <name evidence="3" type="ORF">PC110_g7291</name>
</gene>
<dbReference type="PANTHER" id="PTHR37069:SF2">
    <property type="entry name" value="PIGGYBAC TRANSPOSABLE ELEMENT-DERIVED PROTEIN DOMAIN-CONTAINING PROTEIN"/>
    <property type="match status" value="1"/>
</dbReference>
<proteinExistence type="predicted"/>
<dbReference type="PROSITE" id="PS51257">
    <property type="entry name" value="PROKAR_LIPOPROTEIN"/>
    <property type="match status" value="1"/>
</dbReference>
<sequence>MCLRIMSLSIRLLAAQALSSACDAKTPSTTNSDAVHVPPEPVSPTAPTSSASAPYDPGGADEASGAAKDADSDEDDGEDEYHSVPRGKRPSSPAAPDDGRSLFGSSDEDEDAVDVETTYDDEVASDHESESISLVSSDSCDDLKHVDDDDNPDDVGDLDSGEEPEQDNIVVGAVPEEDSEYEGGDAVEAQIKEENEDPNSLNAIAEQHFADKFLHSLGDTEKVLAGDVVGKNLNKLHEHSTSGWTEPVYPDVFQHPPTSYEPVDETNNYSDLQKEPFGPTPEAMKCGDSPLALFFFFMPVAIWQHIVVCCNSYKHEQFEAWVDAYIERRKMMLRQRPDTTIPIRVRSDIRMILMAVKPVLPLELCFFIGLLETDGRRSHFKSVFGN</sequence>
<keyword evidence="2" id="KW-0732">Signal</keyword>
<dbReference type="VEuPathDB" id="FungiDB:PC110_g7291"/>
<dbReference type="Proteomes" id="UP000251314">
    <property type="component" value="Unassembled WGS sequence"/>
</dbReference>
<dbReference type="EMBL" id="MJFZ01000139">
    <property type="protein sequence ID" value="RAW36450.1"/>
    <property type="molecule type" value="Genomic_DNA"/>
</dbReference>
<accession>A0A329SID8</accession>
<feature type="compositionally biased region" description="Acidic residues" evidence="1">
    <location>
        <begin position="106"/>
        <end position="123"/>
    </location>
</feature>
<feature type="compositionally biased region" description="Low complexity" evidence="1">
    <location>
        <begin position="45"/>
        <end position="67"/>
    </location>
</feature>
<evidence type="ECO:0000256" key="1">
    <source>
        <dbReference type="SAM" id="MobiDB-lite"/>
    </source>
</evidence>
<keyword evidence="4" id="KW-1185">Reference proteome</keyword>
<feature type="signal peptide" evidence="2">
    <location>
        <begin position="1"/>
        <end position="24"/>
    </location>
</feature>
<reference evidence="3 4" key="1">
    <citation type="submission" date="2018-01" db="EMBL/GenBank/DDBJ databases">
        <title>Draft genome of the strawberry crown rot pathogen Phytophthora cactorum.</title>
        <authorList>
            <person name="Armitage A.D."/>
            <person name="Lysoe E."/>
            <person name="Nellist C.F."/>
            <person name="Harrison R.J."/>
            <person name="Brurberg M.B."/>
        </authorList>
    </citation>
    <scope>NUCLEOTIDE SEQUENCE [LARGE SCALE GENOMIC DNA]</scope>
    <source>
        <strain evidence="3 4">10300</strain>
    </source>
</reference>
<feature type="compositionally biased region" description="Acidic residues" evidence="1">
    <location>
        <begin position="148"/>
        <end position="166"/>
    </location>
</feature>
<dbReference type="OrthoDB" id="129751at2759"/>
<comment type="caution">
    <text evidence="3">The sequence shown here is derived from an EMBL/GenBank/DDBJ whole genome shotgun (WGS) entry which is preliminary data.</text>
</comment>
<protein>
    <submittedName>
        <fullName evidence="3">Uncharacterized protein</fullName>
    </submittedName>
</protein>
<evidence type="ECO:0000313" key="4">
    <source>
        <dbReference type="Proteomes" id="UP000251314"/>
    </source>
</evidence>
<feature type="chain" id="PRO_5016330550" evidence="2">
    <location>
        <begin position="25"/>
        <end position="386"/>
    </location>
</feature>
<dbReference type="AlphaFoldDB" id="A0A329SID8"/>
<evidence type="ECO:0000256" key="2">
    <source>
        <dbReference type="SAM" id="SignalP"/>
    </source>
</evidence>
<dbReference type="PANTHER" id="PTHR37069">
    <property type="entry name" value="DDE_TNP_1_7 DOMAIN-CONTAINING PROTEIN"/>
    <property type="match status" value="1"/>
</dbReference>
<evidence type="ECO:0000313" key="3">
    <source>
        <dbReference type="EMBL" id="RAW36450.1"/>
    </source>
</evidence>